<dbReference type="PANTHER" id="PTHR30093">
    <property type="entry name" value="GENERAL SECRETION PATHWAY PROTEIN G"/>
    <property type="match status" value="1"/>
</dbReference>
<dbReference type="Proteomes" id="UP000245802">
    <property type="component" value="Chromosome"/>
</dbReference>
<dbReference type="InterPro" id="IPR011453">
    <property type="entry name" value="DUF1559"/>
</dbReference>
<evidence type="ECO:0000259" key="2">
    <source>
        <dbReference type="Pfam" id="PF07596"/>
    </source>
</evidence>
<accession>A0A2Z3H1I4</accession>
<evidence type="ECO:0000256" key="1">
    <source>
        <dbReference type="SAM" id="SignalP"/>
    </source>
</evidence>
<dbReference type="AlphaFoldDB" id="A0A2Z3H1I4"/>
<sequence length="234" mass="26008">MRTPWLWTPALWVPTALVSALVVPAGAQDEPPTLTELARSSNNLEQIALAFHNLHDANGKFTGNIVDKDGKPLLSWRVALLPYFEQDDLYKQFKLDEPWDSDTNKKLIEKMPKVYAPVRVKAKAGETFYQTFTGKGALFGDKADIKLTDITDGTSNTVLAVEAGDPVIWTKPADLPFDEQKPLPKLGGLFDGVFNVALCDGSVRRVRRKLDPDEFKKAITVAGGEIIDEKKLWK</sequence>
<evidence type="ECO:0000313" key="4">
    <source>
        <dbReference type="Proteomes" id="UP000245802"/>
    </source>
</evidence>
<proteinExistence type="predicted"/>
<dbReference type="PANTHER" id="PTHR30093:SF2">
    <property type="entry name" value="TYPE II SECRETION SYSTEM PROTEIN H"/>
    <property type="match status" value="1"/>
</dbReference>
<dbReference type="RefSeq" id="WP_010038684.1">
    <property type="nucleotide sequence ID" value="NZ_CP025958.1"/>
</dbReference>
<gene>
    <name evidence="3" type="ORF">C1280_10650</name>
</gene>
<keyword evidence="1" id="KW-0732">Signal</keyword>
<protein>
    <submittedName>
        <fullName evidence="3">DUF1559 domain-containing protein</fullName>
    </submittedName>
</protein>
<name>A0A2Z3H1I4_9BACT</name>
<dbReference type="Pfam" id="PF07596">
    <property type="entry name" value="SBP_bac_10"/>
    <property type="match status" value="1"/>
</dbReference>
<feature type="domain" description="DUF1559" evidence="2">
    <location>
        <begin position="39"/>
        <end position="166"/>
    </location>
</feature>
<dbReference type="KEGG" id="gog:C1280_10650"/>
<keyword evidence="4" id="KW-1185">Reference proteome</keyword>
<dbReference type="EMBL" id="CP025958">
    <property type="protein sequence ID" value="AWM37426.1"/>
    <property type="molecule type" value="Genomic_DNA"/>
</dbReference>
<organism evidence="3 4">
    <name type="scientific">Gemmata obscuriglobus</name>
    <dbReference type="NCBI Taxonomy" id="114"/>
    <lineage>
        <taxon>Bacteria</taxon>
        <taxon>Pseudomonadati</taxon>
        <taxon>Planctomycetota</taxon>
        <taxon>Planctomycetia</taxon>
        <taxon>Gemmatales</taxon>
        <taxon>Gemmataceae</taxon>
        <taxon>Gemmata</taxon>
    </lineage>
</organism>
<feature type="signal peptide" evidence="1">
    <location>
        <begin position="1"/>
        <end position="27"/>
    </location>
</feature>
<evidence type="ECO:0000313" key="3">
    <source>
        <dbReference type="EMBL" id="AWM37426.1"/>
    </source>
</evidence>
<feature type="chain" id="PRO_5016430043" evidence="1">
    <location>
        <begin position="28"/>
        <end position="234"/>
    </location>
</feature>
<reference evidence="3 4" key="1">
    <citation type="submission" date="2018-01" db="EMBL/GenBank/DDBJ databases">
        <title>G. obscuriglobus.</title>
        <authorList>
            <person name="Franke J."/>
            <person name="Blomberg W."/>
            <person name="Selmecki A."/>
        </authorList>
    </citation>
    <scope>NUCLEOTIDE SEQUENCE [LARGE SCALE GENOMIC DNA]</scope>
    <source>
        <strain evidence="3 4">DSM 5831</strain>
    </source>
</reference>
<dbReference type="OrthoDB" id="285651at2"/>